<feature type="compositionally biased region" description="Polar residues" evidence="6">
    <location>
        <begin position="235"/>
        <end position="260"/>
    </location>
</feature>
<feature type="compositionally biased region" description="Polar residues" evidence="6">
    <location>
        <begin position="163"/>
        <end position="181"/>
    </location>
</feature>
<dbReference type="GO" id="GO:0070139">
    <property type="term" value="F:SUMO-specific endopeptidase activity"/>
    <property type="evidence" value="ECO:0007669"/>
    <property type="project" value="TreeGrafter"/>
</dbReference>
<evidence type="ECO:0000256" key="6">
    <source>
        <dbReference type="SAM" id="MobiDB-lite"/>
    </source>
</evidence>
<feature type="compositionally biased region" description="Low complexity" evidence="6">
    <location>
        <begin position="1305"/>
        <end position="1323"/>
    </location>
</feature>
<feature type="region of interest" description="Disordered" evidence="6">
    <location>
        <begin position="1015"/>
        <end position="1049"/>
    </location>
</feature>
<dbReference type="GO" id="GO:0006508">
    <property type="term" value="P:proteolysis"/>
    <property type="evidence" value="ECO:0007669"/>
    <property type="project" value="UniProtKB-KW"/>
</dbReference>
<feature type="compositionally biased region" description="Basic and acidic residues" evidence="6">
    <location>
        <begin position="115"/>
        <end position="125"/>
    </location>
</feature>
<evidence type="ECO:0000256" key="4">
    <source>
        <dbReference type="ARBA" id="ARBA00022786"/>
    </source>
</evidence>
<dbReference type="PROSITE" id="PS50600">
    <property type="entry name" value="ULP_PROTEASE"/>
    <property type="match status" value="1"/>
</dbReference>
<dbReference type="GO" id="GO:0016926">
    <property type="term" value="P:protein desumoylation"/>
    <property type="evidence" value="ECO:0007669"/>
    <property type="project" value="TreeGrafter"/>
</dbReference>
<evidence type="ECO:0000313" key="9">
    <source>
        <dbReference type="Proteomes" id="UP000800035"/>
    </source>
</evidence>
<dbReference type="InterPro" id="IPR038765">
    <property type="entry name" value="Papain-like_cys_pep_sf"/>
</dbReference>
<feature type="compositionally biased region" description="Polar residues" evidence="6">
    <location>
        <begin position="836"/>
        <end position="849"/>
    </location>
</feature>
<dbReference type="OrthoDB" id="442460at2759"/>
<feature type="compositionally biased region" description="Basic and acidic residues" evidence="6">
    <location>
        <begin position="1275"/>
        <end position="1287"/>
    </location>
</feature>
<dbReference type="EMBL" id="ML976979">
    <property type="protein sequence ID" value="KAF1962497.1"/>
    <property type="molecule type" value="Genomic_DNA"/>
</dbReference>
<keyword evidence="4" id="KW-0833">Ubl conjugation pathway</keyword>
<evidence type="ECO:0000313" key="8">
    <source>
        <dbReference type="EMBL" id="KAF1962497.1"/>
    </source>
</evidence>
<name>A0A6A5UN40_9PLEO</name>
<feature type="compositionally biased region" description="Basic and acidic residues" evidence="6">
    <location>
        <begin position="1085"/>
        <end position="1100"/>
    </location>
</feature>
<evidence type="ECO:0000256" key="5">
    <source>
        <dbReference type="ARBA" id="ARBA00022801"/>
    </source>
</evidence>
<feature type="compositionally biased region" description="Polar residues" evidence="6">
    <location>
        <begin position="590"/>
        <end position="607"/>
    </location>
</feature>
<accession>A0A6A5UN40</accession>
<dbReference type="InterPro" id="IPR051947">
    <property type="entry name" value="Sentrin-specific_protease"/>
</dbReference>
<dbReference type="Gene3D" id="3.40.395.10">
    <property type="entry name" value="Adenoviral Proteinase, Chain A"/>
    <property type="match status" value="1"/>
</dbReference>
<feature type="region of interest" description="Disordered" evidence="6">
    <location>
        <begin position="281"/>
        <end position="305"/>
    </location>
</feature>
<evidence type="ECO:0000256" key="2">
    <source>
        <dbReference type="ARBA" id="ARBA00022553"/>
    </source>
</evidence>
<organism evidence="8 9">
    <name type="scientific">Byssothecium circinans</name>
    <dbReference type="NCBI Taxonomy" id="147558"/>
    <lineage>
        <taxon>Eukaryota</taxon>
        <taxon>Fungi</taxon>
        <taxon>Dikarya</taxon>
        <taxon>Ascomycota</taxon>
        <taxon>Pezizomycotina</taxon>
        <taxon>Dothideomycetes</taxon>
        <taxon>Pleosporomycetidae</taxon>
        <taxon>Pleosporales</taxon>
        <taxon>Massarineae</taxon>
        <taxon>Massarinaceae</taxon>
        <taxon>Byssothecium</taxon>
    </lineage>
</organism>
<feature type="compositionally biased region" description="Acidic residues" evidence="6">
    <location>
        <begin position="377"/>
        <end position="386"/>
    </location>
</feature>
<feature type="region of interest" description="Disordered" evidence="6">
    <location>
        <begin position="831"/>
        <end position="895"/>
    </location>
</feature>
<feature type="compositionally biased region" description="Polar residues" evidence="6">
    <location>
        <begin position="1248"/>
        <end position="1257"/>
    </location>
</feature>
<evidence type="ECO:0000256" key="3">
    <source>
        <dbReference type="ARBA" id="ARBA00022670"/>
    </source>
</evidence>
<feature type="region of interest" description="Disordered" evidence="6">
    <location>
        <begin position="549"/>
        <end position="575"/>
    </location>
</feature>
<evidence type="ECO:0000256" key="1">
    <source>
        <dbReference type="ARBA" id="ARBA00005234"/>
    </source>
</evidence>
<dbReference type="GO" id="GO:0005634">
    <property type="term" value="C:nucleus"/>
    <property type="evidence" value="ECO:0007669"/>
    <property type="project" value="TreeGrafter"/>
</dbReference>
<feature type="compositionally biased region" description="Basic and acidic residues" evidence="6">
    <location>
        <begin position="1177"/>
        <end position="1188"/>
    </location>
</feature>
<keyword evidence="2" id="KW-0597">Phosphoprotein</keyword>
<proteinExistence type="inferred from homology"/>
<gene>
    <name evidence="8" type="ORF">CC80DRAFT_499866</name>
</gene>
<dbReference type="GO" id="GO:0005737">
    <property type="term" value="C:cytoplasm"/>
    <property type="evidence" value="ECO:0007669"/>
    <property type="project" value="TreeGrafter"/>
</dbReference>
<feature type="compositionally biased region" description="Low complexity" evidence="6">
    <location>
        <begin position="33"/>
        <end position="46"/>
    </location>
</feature>
<feature type="domain" description="Ubiquitin-like protease family profile" evidence="7">
    <location>
        <begin position="655"/>
        <end position="969"/>
    </location>
</feature>
<keyword evidence="9" id="KW-1185">Reference proteome</keyword>
<keyword evidence="5" id="KW-0378">Hydrolase</keyword>
<feature type="region of interest" description="Disordered" evidence="6">
    <location>
        <begin position="1"/>
        <end position="88"/>
    </location>
</feature>
<reference evidence="8" key="1">
    <citation type="journal article" date="2020" name="Stud. Mycol.">
        <title>101 Dothideomycetes genomes: a test case for predicting lifestyles and emergence of pathogens.</title>
        <authorList>
            <person name="Haridas S."/>
            <person name="Albert R."/>
            <person name="Binder M."/>
            <person name="Bloem J."/>
            <person name="Labutti K."/>
            <person name="Salamov A."/>
            <person name="Andreopoulos B."/>
            <person name="Baker S."/>
            <person name="Barry K."/>
            <person name="Bills G."/>
            <person name="Bluhm B."/>
            <person name="Cannon C."/>
            <person name="Castanera R."/>
            <person name="Culley D."/>
            <person name="Daum C."/>
            <person name="Ezra D."/>
            <person name="Gonzalez J."/>
            <person name="Henrissat B."/>
            <person name="Kuo A."/>
            <person name="Liang C."/>
            <person name="Lipzen A."/>
            <person name="Lutzoni F."/>
            <person name="Magnuson J."/>
            <person name="Mondo S."/>
            <person name="Nolan M."/>
            <person name="Ohm R."/>
            <person name="Pangilinan J."/>
            <person name="Park H.-J."/>
            <person name="Ramirez L."/>
            <person name="Alfaro M."/>
            <person name="Sun H."/>
            <person name="Tritt A."/>
            <person name="Yoshinaga Y."/>
            <person name="Zwiers L.-H."/>
            <person name="Turgeon B."/>
            <person name="Goodwin S."/>
            <person name="Spatafora J."/>
            <person name="Crous P."/>
            <person name="Grigoriev I."/>
        </authorList>
    </citation>
    <scope>NUCLEOTIDE SEQUENCE</scope>
    <source>
        <strain evidence="8">CBS 675.92</strain>
    </source>
</reference>
<keyword evidence="3" id="KW-0645">Protease</keyword>
<feature type="region of interest" description="Disordered" evidence="6">
    <location>
        <begin position="1437"/>
        <end position="1496"/>
    </location>
</feature>
<evidence type="ECO:0000259" key="7">
    <source>
        <dbReference type="PROSITE" id="PS50600"/>
    </source>
</evidence>
<dbReference type="Pfam" id="PF02902">
    <property type="entry name" value="Peptidase_C48"/>
    <property type="match status" value="1"/>
</dbReference>
<dbReference type="PANTHER" id="PTHR46896">
    <property type="entry name" value="SENTRIN-SPECIFIC PROTEASE"/>
    <property type="match status" value="1"/>
</dbReference>
<protein>
    <recommendedName>
        <fullName evidence="7">Ubiquitin-like protease family profile domain-containing protein</fullName>
    </recommendedName>
</protein>
<feature type="compositionally biased region" description="Polar residues" evidence="6">
    <location>
        <begin position="1358"/>
        <end position="1378"/>
    </location>
</feature>
<dbReference type="Proteomes" id="UP000800035">
    <property type="component" value="Unassembled WGS sequence"/>
</dbReference>
<feature type="region of interest" description="Disordered" evidence="6">
    <location>
        <begin position="115"/>
        <end position="265"/>
    </location>
</feature>
<feature type="compositionally biased region" description="Polar residues" evidence="6">
    <location>
        <begin position="1132"/>
        <end position="1155"/>
    </location>
</feature>
<feature type="region of interest" description="Disordered" evidence="6">
    <location>
        <begin position="588"/>
        <end position="636"/>
    </location>
</feature>
<dbReference type="PANTHER" id="PTHR46896:SF3">
    <property type="entry name" value="FI06413P-RELATED"/>
    <property type="match status" value="1"/>
</dbReference>
<feature type="compositionally biased region" description="Basic and acidic residues" evidence="6">
    <location>
        <begin position="366"/>
        <end position="376"/>
    </location>
</feature>
<feature type="compositionally biased region" description="Basic and acidic residues" evidence="6">
    <location>
        <begin position="1015"/>
        <end position="1025"/>
    </location>
</feature>
<dbReference type="InterPro" id="IPR003653">
    <property type="entry name" value="Peptidase_C48_C"/>
</dbReference>
<dbReference type="SUPFAM" id="SSF54001">
    <property type="entry name" value="Cysteine proteinases"/>
    <property type="match status" value="1"/>
</dbReference>
<comment type="similarity">
    <text evidence="1">Belongs to the peptidase C48 family.</text>
</comment>
<feature type="region of interest" description="Disordered" evidence="6">
    <location>
        <begin position="332"/>
        <end position="418"/>
    </location>
</feature>
<feature type="compositionally biased region" description="Basic and acidic residues" evidence="6">
    <location>
        <begin position="76"/>
        <end position="88"/>
    </location>
</feature>
<feature type="compositionally biased region" description="Basic and acidic residues" evidence="6">
    <location>
        <begin position="1234"/>
        <end position="1243"/>
    </location>
</feature>
<feature type="region of interest" description="Disordered" evidence="6">
    <location>
        <begin position="1061"/>
        <end position="1390"/>
    </location>
</feature>
<sequence length="1496" mass="166100">MSSVLGKIYRSFTRKPTEQPSDAGEAETGIQDSRSPTHSRPPTTSTVDLTDDANNSPPPPSTNKRRVLAPAPALSRRSETRPVNRKALNEVDLQRLVPGKYPYVEQVATSSLERGRTDKRFRSPEDATPLDWRRKTHGVVEGSMVKPGAGLSFRPFGHHNVPKTYSNKGRTPVRSNNTSYHNYIEDSSGLPPSPYESSPKRRKTAHVQHDEAIDLEQEDNHSERRSRSSPCIVWSSPSRGSQLHLHSSRRSVGSEHSATARSGRLPNSEFEDAHKIVHFRPKATRAPGRSQNGQAANPIDLVDDTSYEKPSTAKRLQFDSFEQGISQESRIFAPFFEESNRPGIKLSTKPSRGEPEQSRGKPQSDNLRENFKRTTEPYDEIVDSADELAPQRTKPEQQKRSAKRALPASAASSPHIKGLPSQGWSLQCVKTQSYEAQGPGLALKRGTQDKSWRIVTQDDAGRFVDMHKFSLGNVNRAEADNIARIRLQGPRQANGDEYQLLLQFKSGDEFRLFKDTCARDGTCTGKIADRTEQYMVTLFNKPIELARNAATAHEPEPSQSLHTTGEHQTGRSSPPHLIDRLLQKRATAEMDSNSQPLTNGRTETLRASTRPKRTTRATTSVVKPDEPAKPGYSVTNGLGSRWRRQVTYGSGRRRSVVDFEDLFKLDEEQCLNDSLIEFYMIYLFDQYKVDAERVYFFNTHFFTTLTRKVAGQKGAINYAGVARWTAKEDLFHYDYIVVPINQEFHWYLAIICNVRNIARKPVIEDVNDVSTPPPNDSDLLPLDHLADPNVRNPVATIPSANTEATKHIATSNDDQDSILFDEESLLDTVDAEATRPASSQTMPAESDSSAVGAAGMQKLSLTDSPTVGILPQHNPSPVTSKKPKRKTGPPVKKWDPDEPCIIILDSLGGGAKSGAVRALKDYLHEEGKEKRGMEADIRQNAMYAKSSQIPMQDNFSDCGVYLLGYTQKFFENPDAFKNSLLKAEMQADTDWPDMKIPEIRAAMRNTLRGLYAKQNEERKTAQNEKKCKKPVSGTQTPQPDTALGMTQPPPLRAEATTEQVAIVDPTPLGSNAPVKKLTTETSSAEAREPKLDGQAAERIRLGSPFDPHPKAQAPKPFSHNRKPPTKMDGSPEKTQGQMSRSTQSQQRESLGSTTGKRAPSPQVVIMNKSPPSALPDAFKRSHASKDDASDVLTGSKKQKTDHVGEVTASRPAILQEVRLESLSNAGAHNTLGETDVRSPEYPKRAHNGQPTTSPSTTPKRHREERDFDDDDDDDRPGTEVRPPDRQHQLPLGWKKLTGREFSKGSPSLNSSAVSKSARSSVRAHPVEPQKNTAKLATVRRIPQDTRGSSGDPIEIEDSQPSPKQKPTWKPDSSPSQESFIVESPKDLSKQALETIPGPFRYRAETEQRTLQTLYRRSVPLQEEGFVGDQLDSHVQTAQGDEDCQEQALTDEEKSFQGFSPEPPERSVLVEVDSEDEAVAETPDYRTRSPASQTLPI</sequence>
<feature type="compositionally biased region" description="Basic and acidic residues" evidence="6">
    <location>
        <begin position="207"/>
        <end position="226"/>
    </location>
</feature>